<dbReference type="AlphaFoldDB" id="A0A8T1PXX4"/>
<gene>
    <name evidence="1" type="ORF">CIPAW_07G118700</name>
</gene>
<evidence type="ECO:0000313" key="1">
    <source>
        <dbReference type="EMBL" id="KAG6648015.1"/>
    </source>
</evidence>
<dbReference type="EMBL" id="CM031815">
    <property type="protein sequence ID" value="KAG6648015.1"/>
    <property type="molecule type" value="Genomic_DNA"/>
</dbReference>
<evidence type="ECO:0000313" key="2">
    <source>
        <dbReference type="Proteomes" id="UP000811609"/>
    </source>
</evidence>
<proteinExistence type="predicted"/>
<comment type="caution">
    <text evidence="1">The sequence shown here is derived from an EMBL/GenBank/DDBJ whole genome shotgun (WGS) entry which is preliminary data.</text>
</comment>
<protein>
    <submittedName>
        <fullName evidence="1">Uncharacterized protein</fullName>
    </submittedName>
</protein>
<keyword evidence="2" id="KW-1185">Reference proteome</keyword>
<name>A0A8T1PXX4_CARIL</name>
<organism evidence="1 2">
    <name type="scientific">Carya illinoinensis</name>
    <name type="common">Pecan</name>
    <dbReference type="NCBI Taxonomy" id="32201"/>
    <lineage>
        <taxon>Eukaryota</taxon>
        <taxon>Viridiplantae</taxon>
        <taxon>Streptophyta</taxon>
        <taxon>Embryophyta</taxon>
        <taxon>Tracheophyta</taxon>
        <taxon>Spermatophyta</taxon>
        <taxon>Magnoliopsida</taxon>
        <taxon>eudicotyledons</taxon>
        <taxon>Gunneridae</taxon>
        <taxon>Pentapetalae</taxon>
        <taxon>rosids</taxon>
        <taxon>fabids</taxon>
        <taxon>Fagales</taxon>
        <taxon>Juglandaceae</taxon>
        <taxon>Carya</taxon>
    </lineage>
</organism>
<accession>A0A8T1PXX4</accession>
<dbReference type="Proteomes" id="UP000811609">
    <property type="component" value="Chromosome 7"/>
</dbReference>
<sequence length="45" mass="5181">MMMGKSSYATPASAFRLHGTRSCREETVHEAIEQLNNIIQWFNHS</sequence>
<reference evidence="1" key="1">
    <citation type="submission" date="2020-12" db="EMBL/GenBank/DDBJ databases">
        <title>WGS assembly of Carya illinoinensis cv. Pawnee.</title>
        <authorList>
            <person name="Platts A."/>
            <person name="Shu S."/>
            <person name="Wright S."/>
            <person name="Barry K."/>
            <person name="Edger P."/>
            <person name="Pires J.C."/>
            <person name="Schmutz J."/>
        </authorList>
    </citation>
    <scope>NUCLEOTIDE SEQUENCE</scope>
    <source>
        <tissue evidence="1">Leaf</tissue>
    </source>
</reference>